<protein>
    <submittedName>
        <fullName evidence="1">Uncharacterized protein</fullName>
    </submittedName>
</protein>
<dbReference type="RefSeq" id="WP_184876641.1">
    <property type="nucleotide sequence ID" value="NZ_BOOV01000021.1"/>
</dbReference>
<organism evidence="1 2">
    <name type="scientific">Sphaerisporangium siamense</name>
    <dbReference type="NCBI Taxonomy" id="795645"/>
    <lineage>
        <taxon>Bacteria</taxon>
        <taxon>Bacillati</taxon>
        <taxon>Actinomycetota</taxon>
        <taxon>Actinomycetes</taxon>
        <taxon>Streptosporangiales</taxon>
        <taxon>Streptosporangiaceae</taxon>
        <taxon>Sphaerisporangium</taxon>
    </lineage>
</organism>
<dbReference type="EMBL" id="JACHND010000001">
    <property type="protein sequence ID" value="MBB4699246.1"/>
    <property type="molecule type" value="Genomic_DNA"/>
</dbReference>
<reference evidence="1 2" key="1">
    <citation type="submission" date="2020-08" db="EMBL/GenBank/DDBJ databases">
        <title>Sequencing the genomes of 1000 actinobacteria strains.</title>
        <authorList>
            <person name="Klenk H.-P."/>
        </authorList>
    </citation>
    <scope>NUCLEOTIDE SEQUENCE [LARGE SCALE GENOMIC DNA]</scope>
    <source>
        <strain evidence="1 2">DSM 45784</strain>
    </source>
</reference>
<evidence type="ECO:0000313" key="2">
    <source>
        <dbReference type="Proteomes" id="UP000542210"/>
    </source>
</evidence>
<name>A0A7W7D5F6_9ACTN</name>
<gene>
    <name evidence="1" type="ORF">BJ982_000790</name>
</gene>
<dbReference type="AlphaFoldDB" id="A0A7W7D5F6"/>
<dbReference type="Proteomes" id="UP000542210">
    <property type="component" value="Unassembled WGS sequence"/>
</dbReference>
<keyword evidence="2" id="KW-1185">Reference proteome</keyword>
<sequence>MIPSGLRGARGASAAAWRYRARDVVHAPAEVVEVTGPSELVDHIRALAGRYTRAVPS</sequence>
<comment type="caution">
    <text evidence="1">The sequence shown here is derived from an EMBL/GenBank/DDBJ whole genome shotgun (WGS) entry which is preliminary data.</text>
</comment>
<evidence type="ECO:0000313" key="1">
    <source>
        <dbReference type="EMBL" id="MBB4699246.1"/>
    </source>
</evidence>
<proteinExistence type="predicted"/>
<accession>A0A7W7D5F6</accession>